<feature type="region of interest" description="Disordered" evidence="1">
    <location>
        <begin position="1"/>
        <end position="65"/>
    </location>
</feature>
<evidence type="ECO:0000313" key="2">
    <source>
        <dbReference type="EMBL" id="CAB1420767.1"/>
    </source>
</evidence>
<evidence type="ECO:0000256" key="1">
    <source>
        <dbReference type="SAM" id="MobiDB-lite"/>
    </source>
</evidence>
<keyword evidence="3" id="KW-1185">Reference proteome</keyword>
<dbReference type="EMBL" id="CADEAL010000480">
    <property type="protein sequence ID" value="CAB1420767.1"/>
    <property type="molecule type" value="Genomic_DNA"/>
</dbReference>
<dbReference type="Proteomes" id="UP001153269">
    <property type="component" value="Unassembled WGS sequence"/>
</dbReference>
<accession>A0A9N7YC45</accession>
<sequence length="137" mass="14800">MCSYGSSEAERREVSPLTDSGAPGAAGREVTAAFRDMSRHSSLSTNSPTTAKTNSLSPQPRRLTDFCTPPTAPRVCLYKSYLLNVMESKVQKSIKVFPVLRRKVSTRTPVPPVDPPKVGRLAAAGLLLLHLLLLLPA</sequence>
<organism evidence="2 3">
    <name type="scientific">Pleuronectes platessa</name>
    <name type="common">European plaice</name>
    <dbReference type="NCBI Taxonomy" id="8262"/>
    <lineage>
        <taxon>Eukaryota</taxon>
        <taxon>Metazoa</taxon>
        <taxon>Chordata</taxon>
        <taxon>Craniata</taxon>
        <taxon>Vertebrata</taxon>
        <taxon>Euteleostomi</taxon>
        <taxon>Actinopterygii</taxon>
        <taxon>Neopterygii</taxon>
        <taxon>Teleostei</taxon>
        <taxon>Neoteleostei</taxon>
        <taxon>Acanthomorphata</taxon>
        <taxon>Carangaria</taxon>
        <taxon>Pleuronectiformes</taxon>
        <taxon>Pleuronectoidei</taxon>
        <taxon>Pleuronectidae</taxon>
        <taxon>Pleuronectes</taxon>
    </lineage>
</organism>
<protein>
    <submittedName>
        <fullName evidence="2">Uncharacterized protein</fullName>
    </submittedName>
</protein>
<reference evidence="2" key="1">
    <citation type="submission" date="2020-03" db="EMBL/GenBank/DDBJ databases">
        <authorList>
            <person name="Weist P."/>
        </authorList>
    </citation>
    <scope>NUCLEOTIDE SEQUENCE</scope>
</reference>
<proteinExistence type="predicted"/>
<feature type="compositionally biased region" description="Polar residues" evidence="1">
    <location>
        <begin position="40"/>
        <end position="58"/>
    </location>
</feature>
<dbReference type="AlphaFoldDB" id="A0A9N7YC45"/>
<name>A0A9N7YC45_PLEPL</name>
<comment type="caution">
    <text evidence="2">The sequence shown here is derived from an EMBL/GenBank/DDBJ whole genome shotgun (WGS) entry which is preliminary data.</text>
</comment>
<gene>
    <name evidence="2" type="ORF">PLEPLA_LOCUS8642</name>
</gene>
<evidence type="ECO:0000313" key="3">
    <source>
        <dbReference type="Proteomes" id="UP001153269"/>
    </source>
</evidence>